<dbReference type="InterPro" id="IPR021408">
    <property type="entry name" value="DUF3046"/>
</dbReference>
<gene>
    <name evidence="1" type="ORF">BL253_10545</name>
</gene>
<dbReference type="Proteomes" id="UP000188929">
    <property type="component" value="Unassembled WGS sequence"/>
</dbReference>
<dbReference type="AlphaFoldDB" id="A0A1V2IFP6"/>
<dbReference type="STRING" id="1834516.BL253_10545"/>
<organism evidence="1 2">
    <name type="scientific">Pseudofrankia asymbiotica</name>
    <dbReference type="NCBI Taxonomy" id="1834516"/>
    <lineage>
        <taxon>Bacteria</taxon>
        <taxon>Bacillati</taxon>
        <taxon>Actinomycetota</taxon>
        <taxon>Actinomycetes</taxon>
        <taxon>Frankiales</taxon>
        <taxon>Frankiaceae</taxon>
        <taxon>Pseudofrankia</taxon>
    </lineage>
</organism>
<keyword evidence="2" id="KW-1185">Reference proteome</keyword>
<dbReference type="OrthoDB" id="3215033at2"/>
<comment type="caution">
    <text evidence="1">The sequence shown here is derived from an EMBL/GenBank/DDBJ whole genome shotgun (WGS) entry which is preliminary data.</text>
</comment>
<reference evidence="2" key="1">
    <citation type="submission" date="2016-10" db="EMBL/GenBank/DDBJ databases">
        <title>Frankia sp. NRRL B-16386 Genome sequencing.</title>
        <authorList>
            <person name="Ghodhbane-Gtari F."/>
            <person name="Swanson E."/>
            <person name="Gueddou A."/>
            <person name="Hezbri K."/>
            <person name="Ktari K."/>
            <person name="Nouioui I."/>
            <person name="Morris K."/>
            <person name="Simpson S."/>
            <person name="Abebe-Akele F."/>
            <person name="Thomas K."/>
            <person name="Gtari M."/>
            <person name="Tisa L.S."/>
        </authorList>
    </citation>
    <scope>NUCLEOTIDE SEQUENCE [LARGE SCALE GENOMIC DNA]</scope>
    <source>
        <strain evidence="2">NRRL B-16386</strain>
    </source>
</reference>
<dbReference type="Pfam" id="PF11248">
    <property type="entry name" value="DUF3046"/>
    <property type="match status" value="1"/>
</dbReference>
<sequence>MRLTEFWDRMNRQFGAEYAESVARDHVLASLGGVTVESAFARGEDAKAVWRAVCAEFDVPARER</sequence>
<evidence type="ECO:0000313" key="2">
    <source>
        <dbReference type="Proteomes" id="UP000188929"/>
    </source>
</evidence>
<name>A0A1V2IFP6_9ACTN</name>
<proteinExistence type="predicted"/>
<accession>A0A1V2IFP6</accession>
<evidence type="ECO:0000313" key="1">
    <source>
        <dbReference type="EMBL" id="ONH31281.1"/>
    </source>
</evidence>
<protein>
    <recommendedName>
        <fullName evidence="3">DUF3046 domain-containing protein</fullName>
    </recommendedName>
</protein>
<dbReference type="EMBL" id="MOMC01000017">
    <property type="protein sequence ID" value="ONH31281.1"/>
    <property type="molecule type" value="Genomic_DNA"/>
</dbReference>
<evidence type="ECO:0008006" key="3">
    <source>
        <dbReference type="Google" id="ProtNLM"/>
    </source>
</evidence>
<dbReference type="RefSeq" id="WP_076815941.1">
    <property type="nucleotide sequence ID" value="NZ_MOMC01000017.1"/>
</dbReference>